<evidence type="ECO:0000256" key="2">
    <source>
        <dbReference type="ARBA" id="ARBA00047960"/>
    </source>
</evidence>
<dbReference type="SFLD" id="SFLDS00019">
    <property type="entry name" value="Glutathione_Transferase_(cytos"/>
    <property type="match status" value="1"/>
</dbReference>
<dbReference type="CDD" id="cd03185">
    <property type="entry name" value="GST_C_Tau"/>
    <property type="match status" value="1"/>
</dbReference>
<dbReference type="KEGG" id="cam:101514835"/>
<dbReference type="PANTHER" id="PTHR11260">
    <property type="entry name" value="GLUTATHIONE S-TRANSFERASE, GST, SUPERFAMILY, GST DOMAIN CONTAINING"/>
    <property type="match status" value="1"/>
</dbReference>
<reference evidence="7" key="2">
    <citation type="submission" date="2025-08" db="UniProtKB">
        <authorList>
            <consortium name="RefSeq"/>
        </authorList>
    </citation>
    <scope>IDENTIFICATION</scope>
    <source>
        <tissue evidence="7">Etiolated seedlings</tissue>
    </source>
</reference>
<dbReference type="InterPro" id="IPR010987">
    <property type="entry name" value="Glutathione-S-Trfase_C-like"/>
</dbReference>
<reference evidence="6" key="1">
    <citation type="journal article" date="2013" name="Nat. Biotechnol.">
        <title>Draft genome sequence of chickpea (Cicer arietinum) provides a resource for trait improvement.</title>
        <authorList>
            <person name="Varshney R.K."/>
            <person name="Song C."/>
            <person name="Saxena R.K."/>
            <person name="Azam S."/>
            <person name="Yu S."/>
            <person name="Sharpe A.G."/>
            <person name="Cannon S."/>
            <person name="Baek J."/>
            <person name="Rosen B.D."/>
            <person name="Tar'an B."/>
            <person name="Millan T."/>
            <person name="Zhang X."/>
            <person name="Ramsay L.D."/>
            <person name="Iwata A."/>
            <person name="Wang Y."/>
            <person name="Nelson W."/>
            <person name="Farmer A.D."/>
            <person name="Gaur P.M."/>
            <person name="Soderlund C."/>
            <person name="Penmetsa R.V."/>
            <person name="Xu C."/>
            <person name="Bharti A.K."/>
            <person name="He W."/>
            <person name="Winter P."/>
            <person name="Zhao S."/>
            <person name="Hane J.K."/>
            <person name="Carrasquilla-Garcia N."/>
            <person name="Condie J.A."/>
            <person name="Upadhyaya H.D."/>
            <person name="Luo M.C."/>
            <person name="Thudi M."/>
            <person name="Gowda C.L."/>
            <person name="Singh N.P."/>
            <person name="Lichtenzveig J."/>
            <person name="Gali K.K."/>
            <person name="Rubio J."/>
            <person name="Nadarajan N."/>
            <person name="Dolezel J."/>
            <person name="Bansal K.C."/>
            <person name="Xu X."/>
            <person name="Edwards D."/>
            <person name="Zhang G."/>
            <person name="Kahl G."/>
            <person name="Gil J."/>
            <person name="Singh K.B."/>
            <person name="Datta S.K."/>
            <person name="Jackson S.A."/>
            <person name="Wang J."/>
            <person name="Cook D.R."/>
        </authorList>
    </citation>
    <scope>NUCLEOTIDE SEQUENCE [LARGE SCALE GENOMIC DNA]</scope>
    <source>
        <strain evidence="6">cv. CDC Frontier</strain>
    </source>
</reference>
<feature type="domain" description="GST C-terminal" evidence="5">
    <location>
        <begin position="91"/>
        <end position="210"/>
    </location>
</feature>
<comment type="function">
    <text evidence="3">Is involved in the conjugation of reduced glutathione to a wide number of exogenous and endogenous hydrophobic electrophiles.</text>
</comment>
<dbReference type="SFLD" id="SFLDG01152">
    <property type="entry name" value="Main.3:_Omega-_and_Tau-like"/>
    <property type="match status" value="1"/>
</dbReference>
<dbReference type="eggNOG" id="KOG0406">
    <property type="taxonomic scope" value="Eukaryota"/>
</dbReference>
<dbReference type="Proteomes" id="UP000087171">
    <property type="component" value="Chromosome Ca1"/>
</dbReference>
<dbReference type="PROSITE" id="PS50404">
    <property type="entry name" value="GST_NTER"/>
    <property type="match status" value="1"/>
</dbReference>
<dbReference type="InterPro" id="IPR045073">
    <property type="entry name" value="Omega/Tau-like"/>
</dbReference>
<keyword evidence="1 3" id="KW-0808">Transferase</keyword>
<accession>A0A1S2XFT4</accession>
<dbReference type="InterPro" id="IPR036249">
    <property type="entry name" value="Thioredoxin-like_sf"/>
</dbReference>
<dbReference type="PaxDb" id="3827-XP_004488706.1"/>
<dbReference type="CDD" id="cd03058">
    <property type="entry name" value="GST_N_Tau"/>
    <property type="match status" value="1"/>
</dbReference>
<dbReference type="GeneID" id="101514835"/>
<dbReference type="InterPro" id="IPR040079">
    <property type="entry name" value="Glutathione_S-Trfase"/>
</dbReference>
<evidence type="ECO:0000313" key="7">
    <source>
        <dbReference type="RefSeq" id="XP_004488706.1"/>
    </source>
</evidence>
<proteinExistence type="inferred from homology"/>
<protein>
    <recommendedName>
        <fullName evidence="3">Glutathione S-transferase</fullName>
        <ecNumber evidence="3">2.5.1.18</ecNumber>
    </recommendedName>
</protein>
<keyword evidence="6" id="KW-1185">Reference proteome</keyword>
<gene>
    <name evidence="7" type="primary">LOC101514835</name>
</gene>
<dbReference type="STRING" id="3827.A0A1S2XFT4"/>
<keyword evidence="3" id="KW-0963">Cytoplasm</keyword>
<feature type="domain" description="GST N-terminal" evidence="4">
    <location>
        <begin position="4"/>
        <end position="85"/>
    </location>
</feature>
<dbReference type="RefSeq" id="XP_004488706.1">
    <property type="nucleotide sequence ID" value="XM_004488649.3"/>
</dbReference>
<dbReference type="Gene3D" id="3.40.30.10">
    <property type="entry name" value="Glutaredoxin"/>
    <property type="match status" value="1"/>
</dbReference>
<evidence type="ECO:0000259" key="4">
    <source>
        <dbReference type="PROSITE" id="PS50404"/>
    </source>
</evidence>
<evidence type="ECO:0000256" key="1">
    <source>
        <dbReference type="ARBA" id="ARBA00022679"/>
    </source>
</evidence>
<dbReference type="GO" id="GO:0005829">
    <property type="term" value="C:cytosol"/>
    <property type="evidence" value="ECO:0007669"/>
    <property type="project" value="UniProtKB-SubCell"/>
</dbReference>
<dbReference type="PANTHER" id="PTHR11260:SF781">
    <property type="entry name" value="GLUTATHIONE S-TRANSFERASE U19"/>
    <property type="match status" value="1"/>
</dbReference>
<evidence type="ECO:0000256" key="3">
    <source>
        <dbReference type="RuleBase" id="RU369102"/>
    </source>
</evidence>
<dbReference type="InterPro" id="IPR045074">
    <property type="entry name" value="GST_C_Tau"/>
</dbReference>
<dbReference type="GO" id="GO:0004364">
    <property type="term" value="F:glutathione transferase activity"/>
    <property type="evidence" value="ECO:0007669"/>
    <property type="project" value="UniProtKB-UniRule"/>
</dbReference>
<dbReference type="SUPFAM" id="SSF47616">
    <property type="entry name" value="GST C-terminal domain-like"/>
    <property type="match status" value="1"/>
</dbReference>
<comment type="catalytic activity">
    <reaction evidence="2 3">
        <text>RX + glutathione = an S-substituted glutathione + a halide anion + H(+)</text>
        <dbReference type="Rhea" id="RHEA:16437"/>
        <dbReference type="ChEBI" id="CHEBI:15378"/>
        <dbReference type="ChEBI" id="CHEBI:16042"/>
        <dbReference type="ChEBI" id="CHEBI:17792"/>
        <dbReference type="ChEBI" id="CHEBI:57925"/>
        <dbReference type="ChEBI" id="CHEBI:90779"/>
        <dbReference type="EC" id="2.5.1.18"/>
    </reaction>
</comment>
<evidence type="ECO:0000313" key="6">
    <source>
        <dbReference type="Proteomes" id="UP000087171"/>
    </source>
</evidence>
<organism evidence="6 7">
    <name type="scientific">Cicer arietinum</name>
    <name type="common">Chickpea</name>
    <name type="synonym">Garbanzo</name>
    <dbReference type="NCBI Taxonomy" id="3827"/>
    <lineage>
        <taxon>Eukaryota</taxon>
        <taxon>Viridiplantae</taxon>
        <taxon>Streptophyta</taxon>
        <taxon>Embryophyta</taxon>
        <taxon>Tracheophyta</taxon>
        <taxon>Spermatophyta</taxon>
        <taxon>Magnoliopsida</taxon>
        <taxon>eudicotyledons</taxon>
        <taxon>Gunneridae</taxon>
        <taxon>Pentapetalae</taxon>
        <taxon>rosids</taxon>
        <taxon>fabids</taxon>
        <taxon>Fabales</taxon>
        <taxon>Fabaceae</taxon>
        <taxon>Papilionoideae</taxon>
        <taxon>50 kb inversion clade</taxon>
        <taxon>NPAAA clade</taxon>
        <taxon>Hologalegina</taxon>
        <taxon>IRL clade</taxon>
        <taxon>Cicereae</taxon>
        <taxon>Cicer</taxon>
    </lineage>
</organism>
<comment type="similarity">
    <text evidence="3">Belongs to the GST superfamily.</text>
</comment>
<evidence type="ECO:0000259" key="5">
    <source>
        <dbReference type="PROSITE" id="PS50405"/>
    </source>
</evidence>
<dbReference type="SUPFAM" id="SSF52833">
    <property type="entry name" value="Thioredoxin-like"/>
    <property type="match status" value="1"/>
</dbReference>
<dbReference type="Pfam" id="PF02798">
    <property type="entry name" value="GST_N"/>
    <property type="match status" value="1"/>
</dbReference>
<dbReference type="AlphaFoldDB" id="A0A1S2XFT4"/>
<comment type="subcellular location">
    <subcellularLocation>
        <location evidence="3">Cytoplasm</location>
        <location evidence="3">Cytosol</location>
    </subcellularLocation>
</comment>
<dbReference type="SFLD" id="SFLDG00358">
    <property type="entry name" value="Main_(cytGST)"/>
    <property type="match status" value="1"/>
</dbReference>
<dbReference type="InterPro" id="IPR036282">
    <property type="entry name" value="Glutathione-S-Trfase_C_sf"/>
</dbReference>
<dbReference type="Gene3D" id="1.20.1050.10">
    <property type="match status" value="1"/>
</dbReference>
<name>A0A1S2XFT4_CICAR</name>
<dbReference type="EC" id="2.5.1.18" evidence="3"/>
<dbReference type="FunFam" id="3.40.30.10:FF:000014">
    <property type="entry name" value="Tau class glutathione S-transferase"/>
    <property type="match status" value="1"/>
</dbReference>
<dbReference type="GO" id="GO:0006749">
    <property type="term" value="P:glutathione metabolic process"/>
    <property type="evidence" value="ECO:0007669"/>
    <property type="project" value="InterPro"/>
</dbReference>
<dbReference type="InterPro" id="IPR004045">
    <property type="entry name" value="Glutathione_S-Trfase_N"/>
</dbReference>
<dbReference type="OrthoDB" id="202840at2759"/>
<dbReference type="PROSITE" id="PS50405">
    <property type="entry name" value="GST_CTER"/>
    <property type="match status" value="1"/>
</dbReference>
<sequence length="221" mass="25732">MNDDEVILLDFWPSPFGMRVRIALAEKGINYEYKEEPLSSLSKSTFLLQINPVQKKIPVLIHNGKSICESLIAVQYIDEVWNHKSPLLPSDPYLRSQARFWADYVDKLYPIGRDIYSKKGEEQEVAKKEFINTLKLLEQQLGEKSYFGGDKIGLVDISLIPFYSRFKAYETFGNFNTENECPKFIAWAKRCMKIESVSKSLPDQDKIYDFIVDYRKIYGIE</sequence>
<dbReference type="FunFam" id="1.20.1050.10:FF:000018">
    <property type="entry name" value="Glutathione S-transferase U20"/>
    <property type="match status" value="1"/>
</dbReference>
<dbReference type="Pfam" id="PF13410">
    <property type="entry name" value="GST_C_2"/>
    <property type="match status" value="1"/>
</dbReference>